<protein>
    <recommendedName>
        <fullName evidence="5">Echinoderm microtubule-associated protein-like 1</fullName>
    </recommendedName>
</protein>
<evidence type="ECO:0000313" key="3">
    <source>
        <dbReference type="EMBL" id="RZB40482.1"/>
    </source>
</evidence>
<dbReference type="OrthoDB" id="47802at2759"/>
<feature type="region of interest" description="Disordered" evidence="2">
    <location>
        <begin position="47"/>
        <end position="66"/>
    </location>
</feature>
<keyword evidence="4" id="KW-1185">Reference proteome</keyword>
<sequence length="176" mass="18864">MLEAESRGVAGRLADLERKVLEQSDELMCLKATLAEALRRVSQLEGTKISHQASVSSPLRNGTSKEAVRLRSQHYTGSKTTALEVNRRSYGGSSLPQRRAVHYQSTGSLHSDSHSSSSVSPVPSPSPRATPLPVNKKPPSSSPSPVGNGSSLHKRWSSTGDFHQNNAISPSGMHSK</sequence>
<evidence type="ECO:0000256" key="2">
    <source>
        <dbReference type="SAM" id="MobiDB-lite"/>
    </source>
</evidence>
<evidence type="ECO:0008006" key="5">
    <source>
        <dbReference type="Google" id="ProtNLM"/>
    </source>
</evidence>
<keyword evidence="1" id="KW-0175">Coiled coil</keyword>
<dbReference type="Proteomes" id="UP000292052">
    <property type="component" value="Unassembled WGS sequence"/>
</dbReference>
<feature type="compositionally biased region" description="Polar residues" evidence="2">
    <location>
        <begin position="73"/>
        <end position="83"/>
    </location>
</feature>
<dbReference type="CDD" id="cd21931">
    <property type="entry name" value="TD_EMAP-like"/>
    <property type="match status" value="1"/>
</dbReference>
<feature type="region of interest" description="Disordered" evidence="2">
    <location>
        <begin position="71"/>
        <end position="176"/>
    </location>
</feature>
<comment type="caution">
    <text evidence="3">The sequence shown here is derived from an EMBL/GenBank/DDBJ whole genome shotgun (WGS) entry which is preliminary data.</text>
</comment>
<dbReference type="STRING" id="1661398.A0A482VB99"/>
<feature type="compositionally biased region" description="Polar residues" evidence="2">
    <location>
        <begin position="157"/>
        <end position="176"/>
    </location>
</feature>
<accession>A0A482VB99</accession>
<evidence type="ECO:0000256" key="1">
    <source>
        <dbReference type="SAM" id="Coils"/>
    </source>
</evidence>
<dbReference type="InterPro" id="IPR049813">
    <property type="entry name" value="Elp-1-like_TD"/>
</dbReference>
<dbReference type="AlphaFoldDB" id="A0A482VB99"/>
<reference evidence="3 4" key="1">
    <citation type="submission" date="2017-03" db="EMBL/GenBank/DDBJ databases">
        <title>Genome of the blue death feigning beetle - Asbolus verrucosus.</title>
        <authorList>
            <person name="Rider S.D."/>
        </authorList>
    </citation>
    <scope>NUCLEOTIDE SEQUENCE [LARGE SCALE GENOMIC DNA]</scope>
    <source>
        <strain evidence="3">Butters</strain>
        <tissue evidence="3">Head and leg muscle</tissue>
    </source>
</reference>
<dbReference type="EMBL" id="QDEB01118520">
    <property type="protein sequence ID" value="RZB40482.1"/>
    <property type="molecule type" value="Genomic_DNA"/>
</dbReference>
<evidence type="ECO:0000313" key="4">
    <source>
        <dbReference type="Proteomes" id="UP000292052"/>
    </source>
</evidence>
<name>A0A482VB99_ASBVE</name>
<feature type="compositionally biased region" description="Low complexity" evidence="2">
    <location>
        <begin position="131"/>
        <end position="151"/>
    </location>
</feature>
<organism evidence="3 4">
    <name type="scientific">Asbolus verrucosus</name>
    <name type="common">Desert ironclad beetle</name>
    <dbReference type="NCBI Taxonomy" id="1661398"/>
    <lineage>
        <taxon>Eukaryota</taxon>
        <taxon>Metazoa</taxon>
        <taxon>Ecdysozoa</taxon>
        <taxon>Arthropoda</taxon>
        <taxon>Hexapoda</taxon>
        <taxon>Insecta</taxon>
        <taxon>Pterygota</taxon>
        <taxon>Neoptera</taxon>
        <taxon>Endopterygota</taxon>
        <taxon>Coleoptera</taxon>
        <taxon>Polyphaga</taxon>
        <taxon>Cucujiformia</taxon>
        <taxon>Tenebrionidae</taxon>
        <taxon>Pimeliinae</taxon>
        <taxon>Asbolus</taxon>
    </lineage>
</organism>
<proteinExistence type="predicted"/>
<feature type="compositionally biased region" description="Polar residues" evidence="2">
    <location>
        <begin position="49"/>
        <end position="64"/>
    </location>
</feature>
<feature type="compositionally biased region" description="Low complexity" evidence="2">
    <location>
        <begin position="105"/>
        <end position="121"/>
    </location>
</feature>
<feature type="coiled-coil region" evidence="1">
    <location>
        <begin position="13"/>
        <end position="47"/>
    </location>
</feature>
<gene>
    <name evidence="3" type="ORF">BDFB_004992</name>
</gene>